<proteinExistence type="predicted"/>
<dbReference type="AlphaFoldDB" id="A0A9X0A1J9"/>
<keyword evidence="6 7" id="KW-0472">Membrane</keyword>
<feature type="transmembrane region" description="Helical" evidence="7">
    <location>
        <begin position="1053"/>
        <end position="1076"/>
    </location>
</feature>
<evidence type="ECO:0000313" key="11">
    <source>
        <dbReference type="EMBL" id="KAJ7391330.1"/>
    </source>
</evidence>
<dbReference type="OrthoDB" id="116380at2759"/>
<keyword evidence="5 7" id="KW-1133">Transmembrane helix</keyword>
<evidence type="ECO:0000256" key="6">
    <source>
        <dbReference type="ARBA" id="ARBA00023136"/>
    </source>
</evidence>
<evidence type="ECO:0000256" key="1">
    <source>
        <dbReference type="ARBA" id="ARBA00004127"/>
    </source>
</evidence>
<dbReference type="Proteomes" id="UP001163046">
    <property type="component" value="Unassembled WGS sequence"/>
</dbReference>
<feature type="transmembrane region" description="Helical" evidence="7">
    <location>
        <begin position="971"/>
        <end position="993"/>
    </location>
</feature>
<dbReference type="GO" id="GO:0000166">
    <property type="term" value="F:nucleotide binding"/>
    <property type="evidence" value="ECO:0007669"/>
    <property type="project" value="InterPro"/>
</dbReference>
<feature type="domain" description="Cation-transporting P-type ATPase C-terminal" evidence="9">
    <location>
        <begin position="923"/>
        <end position="1106"/>
    </location>
</feature>
<dbReference type="GO" id="GO:0051480">
    <property type="term" value="P:regulation of cytosolic calcium ion concentration"/>
    <property type="evidence" value="ECO:0007669"/>
    <property type="project" value="TreeGrafter"/>
</dbReference>
<feature type="transmembrane region" description="Helical" evidence="7">
    <location>
        <begin position="1088"/>
        <end position="1109"/>
    </location>
</feature>
<feature type="transmembrane region" description="Helical" evidence="7">
    <location>
        <begin position="899"/>
        <end position="919"/>
    </location>
</feature>
<evidence type="ECO:0000256" key="2">
    <source>
        <dbReference type="ARBA" id="ARBA00022692"/>
    </source>
</evidence>
<organism evidence="11 12">
    <name type="scientific">Desmophyllum pertusum</name>
    <dbReference type="NCBI Taxonomy" id="174260"/>
    <lineage>
        <taxon>Eukaryota</taxon>
        <taxon>Metazoa</taxon>
        <taxon>Cnidaria</taxon>
        <taxon>Anthozoa</taxon>
        <taxon>Hexacorallia</taxon>
        <taxon>Scleractinia</taxon>
        <taxon>Caryophylliina</taxon>
        <taxon>Caryophylliidae</taxon>
        <taxon>Desmophyllum</taxon>
    </lineage>
</organism>
<gene>
    <name evidence="11" type="primary">ATP2B1_3</name>
    <name evidence="11" type="ORF">OS493_019463</name>
</gene>
<dbReference type="InterPro" id="IPR036412">
    <property type="entry name" value="HAD-like_sf"/>
</dbReference>
<dbReference type="Gene3D" id="2.70.150.10">
    <property type="entry name" value="Calcium-transporting ATPase, cytoplasmic transduction domain A"/>
    <property type="match status" value="1"/>
</dbReference>
<dbReference type="SUPFAM" id="SSF81665">
    <property type="entry name" value="Calcium ATPase, transmembrane domain M"/>
    <property type="match status" value="1"/>
</dbReference>
<evidence type="ECO:0000256" key="7">
    <source>
        <dbReference type="SAM" id="Phobius"/>
    </source>
</evidence>
<dbReference type="SUPFAM" id="SSF81660">
    <property type="entry name" value="Metal cation-transporting ATPase, ATP-binding domain N"/>
    <property type="match status" value="2"/>
</dbReference>
<keyword evidence="4" id="KW-0460">Magnesium</keyword>
<dbReference type="Pfam" id="PF13246">
    <property type="entry name" value="Cation_ATPase"/>
    <property type="match status" value="2"/>
</dbReference>
<dbReference type="PANTHER" id="PTHR24093">
    <property type="entry name" value="CATION TRANSPORTING ATPASE"/>
    <property type="match status" value="1"/>
</dbReference>
<feature type="transmembrane region" description="Helical" evidence="7">
    <location>
        <begin position="135"/>
        <end position="153"/>
    </location>
</feature>
<feature type="domain" description="P-type ATPase A" evidence="8">
    <location>
        <begin position="168"/>
        <end position="215"/>
    </location>
</feature>
<feature type="domain" description="Cation-transporting P-type ATPase N-terminal" evidence="10">
    <location>
        <begin position="42"/>
        <end position="107"/>
    </location>
</feature>
<dbReference type="PRINTS" id="PR00121">
    <property type="entry name" value="NAKATPASE"/>
</dbReference>
<name>A0A9X0A1J9_9CNID</name>
<evidence type="ECO:0000259" key="8">
    <source>
        <dbReference type="Pfam" id="PF00122"/>
    </source>
</evidence>
<accession>A0A9X0A1J9</accession>
<feature type="transmembrane region" description="Helical" evidence="7">
    <location>
        <begin position="90"/>
        <end position="115"/>
    </location>
</feature>
<evidence type="ECO:0000259" key="10">
    <source>
        <dbReference type="Pfam" id="PF00690"/>
    </source>
</evidence>
<dbReference type="SUPFAM" id="SSF81653">
    <property type="entry name" value="Calcium ATPase, transduction domain A"/>
    <property type="match status" value="1"/>
</dbReference>
<dbReference type="InterPro" id="IPR023298">
    <property type="entry name" value="ATPase_P-typ_TM_dom_sf"/>
</dbReference>
<dbReference type="InterPro" id="IPR023299">
    <property type="entry name" value="ATPase_P-typ_cyto_dom_N"/>
</dbReference>
<evidence type="ECO:0000256" key="4">
    <source>
        <dbReference type="ARBA" id="ARBA00022842"/>
    </source>
</evidence>
<dbReference type="GO" id="GO:0005388">
    <property type="term" value="F:P-type calcium transporter activity"/>
    <property type="evidence" value="ECO:0007669"/>
    <property type="project" value="TreeGrafter"/>
</dbReference>
<dbReference type="Pfam" id="PF00689">
    <property type="entry name" value="Cation_ATPase_C"/>
    <property type="match status" value="1"/>
</dbReference>
<dbReference type="Pfam" id="PF00122">
    <property type="entry name" value="E1-E2_ATPase"/>
    <property type="match status" value="1"/>
</dbReference>
<dbReference type="EMBL" id="MU825407">
    <property type="protein sequence ID" value="KAJ7391330.1"/>
    <property type="molecule type" value="Genomic_DNA"/>
</dbReference>
<protein>
    <submittedName>
        <fullName evidence="11">ATPase, Ca transporting, plasma membrane</fullName>
    </submittedName>
</protein>
<dbReference type="GO" id="GO:0012505">
    <property type="term" value="C:endomembrane system"/>
    <property type="evidence" value="ECO:0007669"/>
    <property type="project" value="UniProtKB-SubCell"/>
</dbReference>
<comment type="caution">
    <text evidence="11">The sequence shown here is derived from an EMBL/GenBank/DDBJ whole genome shotgun (WGS) entry which is preliminary data.</text>
</comment>
<dbReference type="InterPro" id="IPR023214">
    <property type="entry name" value="HAD_sf"/>
</dbReference>
<evidence type="ECO:0000256" key="3">
    <source>
        <dbReference type="ARBA" id="ARBA00022723"/>
    </source>
</evidence>
<keyword evidence="12" id="KW-1185">Reference proteome</keyword>
<dbReference type="GO" id="GO:0005886">
    <property type="term" value="C:plasma membrane"/>
    <property type="evidence" value="ECO:0007669"/>
    <property type="project" value="TreeGrafter"/>
</dbReference>
<evidence type="ECO:0000256" key="5">
    <source>
        <dbReference type="ARBA" id="ARBA00022989"/>
    </source>
</evidence>
<keyword evidence="3" id="KW-0479">Metal-binding</keyword>
<feature type="transmembrane region" description="Helical" evidence="7">
    <location>
        <begin position="228"/>
        <end position="245"/>
    </location>
</feature>
<keyword evidence="2 7" id="KW-0812">Transmembrane</keyword>
<dbReference type="Pfam" id="PF00690">
    <property type="entry name" value="Cation_ATPase_N"/>
    <property type="match status" value="1"/>
</dbReference>
<comment type="subcellular location">
    <subcellularLocation>
        <location evidence="1">Endomembrane system</location>
        <topology evidence="1">Multi-pass membrane protein</topology>
    </subcellularLocation>
</comment>
<evidence type="ECO:0000259" key="9">
    <source>
        <dbReference type="Pfam" id="PF00689"/>
    </source>
</evidence>
<dbReference type="GO" id="GO:0046872">
    <property type="term" value="F:metal ion binding"/>
    <property type="evidence" value="ECO:0007669"/>
    <property type="project" value="UniProtKB-KW"/>
</dbReference>
<dbReference type="InterPro" id="IPR008250">
    <property type="entry name" value="ATPase_P-typ_transduc_dom_A_sf"/>
</dbReference>
<dbReference type="InterPro" id="IPR004014">
    <property type="entry name" value="ATPase_P-typ_cation-transptr_N"/>
</dbReference>
<dbReference type="Gene3D" id="3.40.1110.10">
    <property type="entry name" value="Calcium-transporting ATPase, cytoplasmic domain N"/>
    <property type="match status" value="2"/>
</dbReference>
<dbReference type="Gene3D" id="3.40.50.1000">
    <property type="entry name" value="HAD superfamily/HAD-like"/>
    <property type="match status" value="1"/>
</dbReference>
<dbReference type="PRINTS" id="PR00119">
    <property type="entry name" value="CATATPASE"/>
</dbReference>
<reference evidence="11" key="1">
    <citation type="submission" date="2023-01" db="EMBL/GenBank/DDBJ databases">
        <title>Genome assembly of the deep-sea coral Lophelia pertusa.</title>
        <authorList>
            <person name="Herrera S."/>
            <person name="Cordes E."/>
        </authorList>
    </citation>
    <scope>NUCLEOTIDE SEQUENCE</scope>
    <source>
        <strain evidence="11">USNM1676648</strain>
        <tissue evidence="11">Polyp</tissue>
    </source>
</reference>
<dbReference type="SUPFAM" id="SSF56784">
    <property type="entry name" value="HAD-like"/>
    <property type="match status" value="1"/>
</dbReference>
<dbReference type="PANTHER" id="PTHR24093:SF369">
    <property type="entry name" value="CALCIUM-TRANSPORTING ATPASE"/>
    <property type="match status" value="1"/>
</dbReference>
<evidence type="ECO:0000313" key="12">
    <source>
        <dbReference type="Proteomes" id="UP001163046"/>
    </source>
</evidence>
<dbReference type="InterPro" id="IPR059000">
    <property type="entry name" value="ATPase_P-type_domA"/>
</dbReference>
<feature type="transmembrane region" description="Helical" evidence="7">
    <location>
        <begin position="1013"/>
        <end position="1032"/>
    </location>
</feature>
<dbReference type="InterPro" id="IPR006068">
    <property type="entry name" value="ATPase_P-typ_cation-transptr_C"/>
</dbReference>
<dbReference type="Gene3D" id="1.20.1110.10">
    <property type="entry name" value="Calcium-transporting ATPase, transmembrane domain"/>
    <property type="match status" value="3"/>
</dbReference>
<sequence length="1182" mass="133320">MSADKPPNCAPDFSNYHELHRSLLALMETRGKTAADRLEREHGGVKGIAKRLHSSTKKGLLGIKDGLASREVFGANYIPLKPPQSFWRSLGYSLTDSVLIILFLGGIAALVLGFYHPEICDGIEQTKTAWMEGCGILGTVAVIILSSALSGFFRDREFYKMQNRIENSRTCTVVRCGKEVNISCKDIRVGDLCVLKVGAIVPADGVLTQTNDLVTNDIDDKSYDESHWIEFVQAIILGIVIIIIAEPEGLSLAVTITLSYCIDKMHASQILVRNVDVVEKMGNLTTICCGKTGVLTELSKMTVIEQVVECYMAEGSYSGHPRYYRDKLPSNLVSDLCDAISINTSYSSNIMSAGPQCLSKQIGDRTECALLQFVLDLGKYYPFIRRDHPEETFVKVFGFSPERKSMTTVLPGGDEFKIYSKGAPEAILERCTGIVRHDGSVGKYLPEDSVRIGQVIKDMQERSHLKVMCVAYRYVYPSAETGEPQWDNEEEVTTQLTLLGLVGIDTVDEYAEVESRKRAMEGTFGDRTFKRFQDLKRYKADNFKEPAFVEEICRGIAVNTKYSSNIQDEDMDNLPKHIGESIDGALLQLVLEMGETYQIWRDEYPEDTLVHKRASQGGVHPSQQYTAVVIHLKDGGGHKLYCKGAPGYVLPRCTQMALPSLDNKTFDEHERDNKRKQIDDLEKRKQFEVLCLASKYFPADNHYENDTWDEEETMTGLTFLGYVGIDETVRKQVPDAIWHLHEAGIKVCMVTGDNLSAAGSFGSKSGLLSPTQEWPLKELSYYGCDSKVFNSIDQDKFDEWWPNELRILATAGPAERLEFVRRIMSSRSSPHGEVVAVTASGVNDDKVLRNADVGLTMGVSGTDVAKESADIVLQNDDFSNIVEAVKWGRNVYETILKYLQFQFTVTWVAIIVVIVGACVTKRSPLSATQLLWVNLIMDSLASLALTRDPPSNDVLKHKPYGQHKPLVSRMLLRNVIGHCIYQLVVMFVLMFVFPDFLDMRDGYEESSVCRPTQHTTMVFTTFVFMQLFNEINCRRVQDRNVFYGLLYGKLKDINYVFIVIWIATFGIQIIIVQFFTNAFRVIDMEWDQWMWSLFFGFSELIWAQLVFTVPKVVIPRQIRCCTTGISTTKGGCYEKLARIRGCSKVRKQNQTMYKYGNNNLKFFENGRVSPEEFRMTVVSNNN</sequence>